<keyword evidence="1" id="KW-1133">Transmembrane helix</keyword>
<feature type="transmembrane region" description="Helical" evidence="1">
    <location>
        <begin position="16"/>
        <end position="36"/>
    </location>
</feature>
<comment type="caution">
    <text evidence="2">The sequence shown here is derived from an EMBL/GenBank/DDBJ whole genome shotgun (WGS) entry which is preliminary data.</text>
</comment>
<keyword evidence="1" id="KW-0812">Transmembrane</keyword>
<gene>
    <name evidence="2" type="ORF">HNR40_000741</name>
</gene>
<organism evidence="2 3">
    <name type="scientific">Nonomuraea endophytica</name>
    <dbReference type="NCBI Taxonomy" id="714136"/>
    <lineage>
        <taxon>Bacteria</taxon>
        <taxon>Bacillati</taxon>
        <taxon>Actinomycetota</taxon>
        <taxon>Actinomycetes</taxon>
        <taxon>Streptosporangiales</taxon>
        <taxon>Streptosporangiaceae</taxon>
        <taxon>Nonomuraea</taxon>
    </lineage>
</organism>
<evidence type="ECO:0000313" key="2">
    <source>
        <dbReference type="EMBL" id="MBB5075295.1"/>
    </source>
</evidence>
<accession>A0A7W8ECC5</accession>
<protein>
    <submittedName>
        <fullName evidence="2">Uncharacterized protein</fullName>
    </submittedName>
</protein>
<keyword evidence="3" id="KW-1185">Reference proteome</keyword>
<feature type="transmembrane region" description="Helical" evidence="1">
    <location>
        <begin position="48"/>
        <end position="67"/>
    </location>
</feature>
<proteinExistence type="predicted"/>
<dbReference type="AlphaFoldDB" id="A0A7W8ECC5"/>
<dbReference type="EMBL" id="JACHIN010000001">
    <property type="protein sequence ID" value="MBB5075295.1"/>
    <property type="molecule type" value="Genomic_DNA"/>
</dbReference>
<dbReference type="Proteomes" id="UP000568380">
    <property type="component" value="Unassembled WGS sequence"/>
</dbReference>
<keyword evidence="1" id="KW-0472">Membrane</keyword>
<reference evidence="2 3" key="1">
    <citation type="submission" date="2020-08" db="EMBL/GenBank/DDBJ databases">
        <title>Genomic Encyclopedia of Type Strains, Phase IV (KMG-IV): sequencing the most valuable type-strain genomes for metagenomic binning, comparative biology and taxonomic classification.</title>
        <authorList>
            <person name="Goeker M."/>
        </authorList>
    </citation>
    <scope>NUCLEOTIDE SEQUENCE [LARGE SCALE GENOMIC DNA]</scope>
    <source>
        <strain evidence="2 3">DSM 45385</strain>
    </source>
</reference>
<dbReference type="RefSeq" id="WP_184958327.1">
    <property type="nucleotide sequence ID" value="NZ_JACHIN010000001.1"/>
</dbReference>
<evidence type="ECO:0000313" key="3">
    <source>
        <dbReference type="Proteomes" id="UP000568380"/>
    </source>
</evidence>
<name>A0A7W8ECC5_9ACTN</name>
<evidence type="ECO:0000256" key="1">
    <source>
        <dbReference type="SAM" id="Phobius"/>
    </source>
</evidence>
<sequence>MEIRPKAWGKESRSDLLKWTAFLVFFFLAMLVSDYITGGPERITEAYLTVRPLTLAFFWLIGVVFIWRRGYLRDLRRQSDSNGVKE</sequence>